<feature type="domain" description="UvrD-like helicase ATP-binding" evidence="16">
    <location>
        <begin position="22"/>
        <end position="342"/>
    </location>
</feature>
<evidence type="ECO:0000256" key="5">
    <source>
        <dbReference type="ARBA" id="ARBA00022801"/>
    </source>
</evidence>
<dbReference type="GO" id="GO:0003677">
    <property type="term" value="F:DNA binding"/>
    <property type="evidence" value="ECO:0007669"/>
    <property type="project" value="UniProtKB-KW"/>
</dbReference>
<comment type="catalytic activity">
    <reaction evidence="12">
        <text>Couples ATP hydrolysis with the unwinding of duplex DNA by translocating in the 3'-5' direction.</text>
        <dbReference type="EC" id="5.6.2.4"/>
    </reaction>
</comment>
<dbReference type="GO" id="GO:0000725">
    <property type="term" value="P:recombinational repair"/>
    <property type="evidence" value="ECO:0007669"/>
    <property type="project" value="TreeGrafter"/>
</dbReference>
<evidence type="ECO:0000256" key="8">
    <source>
        <dbReference type="ARBA" id="ARBA00022840"/>
    </source>
</evidence>
<evidence type="ECO:0000313" key="18">
    <source>
        <dbReference type="EMBL" id="MSS85068.1"/>
    </source>
</evidence>
<dbReference type="GO" id="GO:0004527">
    <property type="term" value="F:exonuclease activity"/>
    <property type="evidence" value="ECO:0007669"/>
    <property type="project" value="UniProtKB-KW"/>
</dbReference>
<dbReference type="InterPro" id="IPR038726">
    <property type="entry name" value="PDDEXK_AddAB-type"/>
</dbReference>
<dbReference type="InterPro" id="IPR013986">
    <property type="entry name" value="DExx_box_DNA_helicase_dom_sf"/>
</dbReference>
<evidence type="ECO:0000256" key="3">
    <source>
        <dbReference type="ARBA" id="ARBA00022741"/>
    </source>
</evidence>
<dbReference type="GO" id="GO:0005524">
    <property type="term" value="F:ATP binding"/>
    <property type="evidence" value="ECO:0007669"/>
    <property type="project" value="UniProtKB-UniRule"/>
</dbReference>
<evidence type="ECO:0000256" key="15">
    <source>
        <dbReference type="PROSITE-ProRule" id="PRU00560"/>
    </source>
</evidence>
<gene>
    <name evidence="18" type="ORF">FYJ24_09895</name>
</gene>
<keyword evidence="8 15" id="KW-0067">ATP-binding</keyword>
<feature type="domain" description="UvrD-like helicase C-terminal" evidence="17">
    <location>
        <begin position="343"/>
        <end position="638"/>
    </location>
</feature>
<evidence type="ECO:0000256" key="7">
    <source>
        <dbReference type="ARBA" id="ARBA00022839"/>
    </source>
</evidence>
<dbReference type="GO" id="GO:0005829">
    <property type="term" value="C:cytosol"/>
    <property type="evidence" value="ECO:0007669"/>
    <property type="project" value="TreeGrafter"/>
</dbReference>
<dbReference type="InterPro" id="IPR011335">
    <property type="entry name" value="Restrct_endonuc-II-like"/>
</dbReference>
<feature type="binding site" evidence="15">
    <location>
        <begin position="43"/>
        <end position="50"/>
    </location>
    <ligand>
        <name>ATP</name>
        <dbReference type="ChEBI" id="CHEBI:30616"/>
    </ligand>
</feature>
<evidence type="ECO:0000259" key="17">
    <source>
        <dbReference type="PROSITE" id="PS51217"/>
    </source>
</evidence>
<accession>A0A6N7WAA1</accession>
<dbReference type="GO" id="GO:0033202">
    <property type="term" value="C:DNA helicase complex"/>
    <property type="evidence" value="ECO:0007669"/>
    <property type="project" value="TreeGrafter"/>
</dbReference>
<dbReference type="RefSeq" id="WP_154545999.1">
    <property type="nucleotide sequence ID" value="NZ_VULO01000012.1"/>
</dbReference>
<dbReference type="AlphaFoldDB" id="A0A6N7WAA1"/>
<keyword evidence="10" id="KW-0234">DNA repair</keyword>
<evidence type="ECO:0000256" key="9">
    <source>
        <dbReference type="ARBA" id="ARBA00023125"/>
    </source>
</evidence>
<name>A0A6N7WAA1_9ACTO</name>
<dbReference type="Gene3D" id="1.10.486.10">
    <property type="entry name" value="PCRA, domain 4"/>
    <property type="match status" value="1"/>
</dbReference>
<keyword evidence="6 15" id="KW-0347">Helicase</keyword>
<evidence type="ECO:0000256" key="13">
    <source>
        <dbReference type="ARBA" id="ARBA00034808"/>
    </source>
</evidence>
<dbReference type="InterPro" id="IPR000212">
    <property type="entry name" value="DNA_helicase_UvrD/REP"/>
</dbReference>
<dbReference type="PANTHER" id="PTHR11070">
    <property type="entry name" value="UVRD / RECB / PCRA DNA HELICASE FAMILY MEMBER"/>
    <property type="match status" value="1"/>
</dbReference>
<keyword evidence="11" id="KW-0413">Isomerase</keyword>
<dbReference type="CDD" id="cd17932">
    <property type="entry name" value="DEXQc_UvrD"/>
    <property type="match status" value="1"/>
</dbReference>
<dbReference type="SUPFAM" id="SSF52540">
    <property type="entry name" value="P-loop containing nucleoside triphosphate hydrolases"/>
    <property type="match status" value="1"/>
</dbReference>
<proteinExistence type="inferred from homology"/>
<dbReference type="InterPro" id="IPR014016">
    <property type="entry name" value="UvrD-like_ATP-bd"/>
</dbReference>
<dbReference type="GO" id="GO:0043138">
    <property type="term" value="F:3'-5' DNA helicase activity"/>
    <property type="evidence" value="ECO:0007669"/>
    <property type="project" value="UniProtKB-EC"/>
</dbReference>
<dbReference type="EC" id="5.6.2.4" evidence="13"/>
<organism evidence="18 19">
    <name type="scientific">Scrofimicrobium canadense</name>
    <dbReference type="NCBI Taxonomy" id="2652290"/>
    <lineage>
        <taxon>Bacteria</taxon>
        <taxon>Bacillati</taxon>
        <taxon>Actinomycetota</taxon>
        <taxon>Actinomycetes</taxon>
        <taxon>Actinomycetales</taxon>
        <taxon>Actinomycetaceae</taxon>
        <taxon>Scrofimicrobium</taxon>
    </lineage>
</organism>
<dbReference type="PANTHER" id="PTHR11070:SF55">
    <property type="entry name" value="DNA 3'-5' HELICASE"/>
    <property type="match status" value="1"/>
</dbReference>
<sequence length="1097" mass="121506">MTDSGKDIKELLKLKFVPTKEQQQIIEFPLVAQGVPQPLLVVAGAGSGKTATMSTRAAYAVATRQVDAGQILGLTFTRKAAAELREKLVEAIPKQSSDELDFGQLPVSTTYNAFALGVVQEFGSLIGLPTNLVHMDSAASWQLMNDIVQGWTEPLPERSMNTLTEDALRLREDIANQGMDVATARRRLEQMNSRFDLAIADHPRGPKLWISGQNVNNGRLLLLGLIEEFDRRKAETGRTDFADQVLMATRIVKESPHVVATLRERHRAVFLDEFQDTSVAQMEFLAQLFHDHPVTAVGDPNQAIYGWRGASAGALDDFHLRFSRHADTERSTLCLSTSWRNAQRILEVANSVAAPLRVIAKKRKRIESPKLESMEEALLGEVSVDYELSENEQITRIADFVEHARSELEGKNGSLASVAVLCRRRSLIPLVLQAVRDRGIPAETVGADGLLFHPAVADLRAYLRASTDIGDSPALLRLLIKLRLGTDDLWKLGRLASRCARGKTGERSPALLSEAVDRVEEADLSEAGTFRVRRLAAQLQELRGAAGWSIVDQIARARIISGLERDAVVTGEHQQVAEVLDTLTNFAASYQDSNPHPTMQGFLSWLEAAEAREGGLSLPHVQPDPNAVQVMTVHASKGLEWDAVAVADLELTAFPSYRSPKSAKKVEDEWVSPLPESGIPGQKGWWEDYRSLPYPIRGDAEVLPHEDIWSAELKATAAGELLRQDIGAYLLAEERRLAYVAFTRARMRLGLFGSWLGSGATPRYPSMFLMEASKVTGVVTYIHPSPQEEELIKEQRALNEYSFPEPPDNVTKALQSSAWLVREERKAPASTRSAALAQLGSELSKDIEALLSERTQIERYRSLDLERRSATDVLAAVADSDWTFSATQLPRLVGNEGLWMELRRPLPQKPGHGAVIGTAFHQWVETTLRRAAADDLEAEDYPQLGLSEKDHVILKRLQQNFASLAWIHDASAIALEVPFSFAHQGVLLRGRIDAVLEVPGQSEQWLIDWKTGRAPSDHGNDSRLVDYLIQLGTYVLAWKDNTTAPLRAQLVFLGDSVPQVVTLEELEDAYLHRYGKPWDLLDALSAFSDRLRQVPGA</sequence>
<dbReference type="Pfam" id="PF12705">
    <property type="entry name" value="PDDEXK_1"/>
    <property type="match status" value="1"/>
</dbReference>
<dbReference type="Proteomes" id="UP000470875">
    <property type="component" value="Unassembled WGS sequence"/>
</dbReference>
<dbReference type="InterPro" id="IPR011604">
    <property type="entry name" value="PDDEXK-like_dom_sf"/>
</dbReference>
<evidence type="ECO:0000256" key="4">
    <source>
        <dbReference type="ARBA" id="ARBA00022763"/>
    </source>
</evidence>
<dbReference type="SUPFAM" id="SSF52980">
    <property type="entry name" value="Restriction endonuclease-like"/>
    <property type="match status" value="1"/>
</dbReference>
<dbReference type="Pfam" id="PF13361">
    <property type="entry name" value="UvrD_C"/>
    <property type="match status" value="2"/>
</dbReference>
<dbReference type="Gene3D" id="3.40.50.300">
    <property type="entry name" value="P-loop containing nucleotide triphosphate hydrolases"/>
    <property type="match status" value="3"/>
</dbReference>
<keyword evidence="5 15" id="KW-0378">Hydrolase</keyword>
<evidence type="ECO:0000313" key="19">
    <source>
        <dbReference type="Proteomes" id="UP000470875"/>
    </source>
</evidence>
<protein>
    <recommendedName>
        <fullName evidence="13">DNA 3'-5' helicase</fullName>
        <ecNumber evidence="13">5.6.2.4</ecNumber>
    </recommendedName>
</protein>
<dbReference type="PROSITE" id="PS51198">
    <property type="entry name" value="UVRD_HELICASE_ATP_BIND"/>
    <property type="match status" value="1"/>
</dbReference>
<comment type="caution">
    <text evidence="18">The sequence shown here is derived from an EMBL/GenBank/DDBJ whole genome shotgun (WGS) entry which is preliminary data.</text>
</comment>
<keyword evidence="9" id="KW-0238">DNA-binding</keyword>
<dbReference type="Pfam" id="PF00580">
    <property type="entry name" value="UvrD-helicase"/>
    <property type="match status" value="1"/>
</dbReference>
<keyword evidence="7" id="KW-0269">Exonuclease</keyword>
<evidence type="ECO:0000256" key="11">
    <source>
        <dbReference type="ARBA" id="ARBA00023235"/>
    </source>
</evidence>
<evidence type="ECO:0000256" key="12">
    <source>
        <dbReference type="ARBA" id="ARBA00034617"/>
    </source>
</evidence>
<dbReference type="InterPro" id="IPR027417">
    <property type="entry name" value="P-loop_NTPase"/>
</dbReference>
<evidence type="ECO:0000256" key="1">
    <source>
        <dbReference type="ARBA" id="ARBA00009922"/>
    </source>
</evidence>
<evidence type="ECO:0000256" key="2">
    <source>
        <dbReference type="ARBA" id="ARBA00022722"/>
    </source>
</evidence>
<keyword evidence="2" id="KW-0540">Nuclease</keyword>
<dbReference type="InterPro" id="IPR014017">
    <property type="entry name" value="DNA_helicase_UvrD-like_C"/>
</dbReference>
<evidence type="ECO:0000259" key="16">
    <source>
        <dbReference type="PROSITE" id="PS51198"/>
    </source>
</evidence>
<comment type="similarity">
    <text evidence="1">Belongs to the helicase family. UvrD subfamily.</text>
</comment>
<dbReference type="PROSITE" id="PS51217">
    <property type="entry name" value="UVRD_HELICASE_CTER"/>
    <property type="match status" value="1"/>
</dbReference>
<evidence type="ECO:0000256" key="10">
    <source>
        <dbReference type="ARBA" id="ARBA00023204"/>
    </source>
</evidence>
<evidence type="ECO:0000256" key="6">
    <source>
        <dbReference type="ARBA" id="ARBA00022806"/>
    </source>
</evidence>
<dbReference type="Gene3D" id="3.90.320.10">
    <property type="match status" value="1"/>
</dbReference>
<comment type="catalytic activity">
    <reaction evidence="14">
        <text>ATP + H2O = ADP + phosphate + H(+)</text>
        <dbReference type="Rhea" id="RHEA:13065"/>
        <dbReference type="ChEBI" id="CHEBI:15377"/>
        <dbReference type="ChEBI" id="CHEBI:15378"/>
        <dbReference type="ChEBI" id="CHEBI:30616"/>
        <dbReference type="ChEBI" id="CHEBI:43474"/>
        <dbReference type="ChEBI" id="CHEBI:456216"/>
        <dbReference type="EC" id="5.6.2.4"/>
    </reaction>
</comment>
<dbReference type="Gene3D" id="1.10.10.160">
    <property type="match status" value="1"/>
</dbReference>
<dbReference type="EMBL" id="VULO01000012">
    <property type="protein sequence ID" value="MSS85068.1"/>
    <property type="molecule type" value="Genomic_DNA"/>
</dbReference>
<reference evidence="18 19" key="1">
    <citation type="submission" date="2019-08" db="EMBL/GenBank/DDBJ databases">
        <title>In-depth cultivation of the pig gut microbiome towards novel bacterial diversity and tailored functional studies.</title>
        <authorList>
            <person name="Wylensek D."/>
            <person name="Hitch T.C.A."/>
            <person name="Clavel T."/>
        </authorList>
    </citation>
    <scope>NUCLEOTIDE SEQUENCE [LARGE SCALE GENOMIC DNA]</scope>
    <source>
        <strain evidence="18 19">WB03_NA08</strain>
    </source>
</reference>
<keyword evidence="4" id="KW-0227">DNA damage</keyword>
<evidence type="ECO:0000256" key="14">
    <source>
        <dbReference type="ARBA" id="ARBA00048988"/>
    </source>
</evidence>
<keyword evidence="3 15" id="KW-0547">Nucleotide-binding</keyword>
<keyword evidence="19" id="KW-1185">Reference proteome</keyword>